<proteinExistence type="predicted"/>
<dbReference type="EMBL" id="CM047906">
    <property type="protein sequence ID" value="KAJ0085869.1"/>
    <property type="molecule type" value="Genomic_DNA"/>
</dbReference>
<name>A0ACC1AEU4_9ROSI</name>
<keyword evidence="2" id="KW-1185">Reference proteome</keyword>
<organism evidence="1 2">
    <name type="scientific">Pistacia atlantica</name>
    <dbReference type="NCBI Taxonomy" id="434234"/>
    <lineage>
        <taxon>Eukaryota</taxon>
        <taxon>Viridiplantae</taxon>
        <taxon>Streptophyta</taxon>
        <taxon>Embryophyta</taxon>
        <taxon>Tracheophyta</taxon>
        <taxon>Spermatophyta</taxon>
        <taxon>Magnoliopsida</taxon>
        <taxon>eudicotyledons</taxon>
        <taxon>Gunneridae</taxon>
        <taxon>Pentapetalae</taxon>
        <taxon>rosids</taxon>
        <taxon>malvids</taxon>
        <taxon>Sapindales</taxon>
        <taxon>Anacardiaceae</taxon>
        <taxon>Pistacia</taxon>
    </lineage>
</organism>
<sequence length="226" mass="25790">MANKYGPIFMIKMGMHRALISIASKILGYNYAMIGLSPYGPYWRQIRKIATLEILSNHHLQMLKHIQEYEVKAYVKEIYDIWMKNKKKKVLVEMKRYMVWQSNIKRCSKDGCGAFPLADALPFMRGVDLGGHEKAMKKTAKELDEVVEGWLKEHEQKRSISEVKGESDFMYMMLSLLNEGQELPNYDADTINKATCLAMILGGTESTTITLTWAVALLLDNPSCLG</sequence>
<comment type="caution">
    <text evidence="1">The sequence shown here is derived from an EMBL/GenBank/DDBJ whole genome shotgun (WGS) entry which is preliminary data.</text>
</comment>
<reference evidence="2" key="1">
    <citation type="journal article" date="2023" name="G3 (Bethesda)">
        <title>Genome assembly and association tests identify interacting loci associated with vigor, precocity, and sex in interspecific pistachio rootstocks.</title>
        <authorList>
            <person name="Palmer W."/>
            <person name="Jacygrad E."/>
            <person name="Sagayaradj S."/>
            <person name="Cavanaugh K."/>
            <person name="Han R."/>
            <person name="Bertier L."/>
            <person name="Beede B."/>
            <person name="Kafkas S."/>
            <person name="Golino D."/>
            <person name="Preece J."/>
            <person name="Michelmore R."/>
        </authorList>
    </citation>
    <scope>NUCLEOTIDE SEQUENCE [LARGE SCALE GENOMIC DNA]</scope>
</reference>
<gene>
    <name evidence="1" type="ORF">Patl1_09062</name>
</gene>
<evidence type="ECO:0000313" key="1">
    <source>
        <dbReference type="EMBL" id="KAJ0085869.1"/>
    </source>
</evidence>
<protein>
    <submittedName>
        <fullName evidence="1">Uncharacterized protein</fullName>
    </submittedName>
</protein>
<evidence type="ECO:0000313" key="2">
    <source>
        <dbReference type="Proteomes" id="UP001164250"/>
    </source>
</evidence>
<dbReference type="Proteomes" id="UP001164250">
    <property type="component" value="Chromosome 10"/>
</dbReference>
<accession>A0ACC1AEU4</accession>